<feature type="compositionally biased region" description="Polar residues" evidence="1">
    <location>
        <begin position="277"/>
        <end position="289"/>
    </location>
</feature>
<sequence length="289" mass="32539">MSAHVHLHESFLHSLRDIPFLTRKQSFCRHESACTSNAFRGVIRGSAIGYCVKASISIALGVLFKKMYKEPKKILDIIFGKDAYNFSVFLGAFSGTYKIVQCLMRLLRQKEDGLNAFIAGGCAGLTLYFDSKSRWLDISTYVAARAIASVLTMYFGTSNKTSANVPLPPPRNLFEKVYRIMKSVSTSFISLFLNNFDVLVFSGLVGALIVGFIYEPWNLSPSYYKIFTKMEKSSGDEHVAHNYRMAYRKCQGLHVDPETLEDGPRRVEDQDSDEEQTQNINPTSDTDVN</sequence>
<dbReference type="PANTHER" id="PTHR12459">
    <property type="entry name" value="TRANSMEMBRANE PROTEIN 135-RELATED"/>
    <property type="match status" value="1"/>
</dbReference>
<keyword evidence="2" id="KW-1133">Transmembrane helix</keyword>
<reference evidence="3 5" key="1">
    <citation type="submission" date="2024-03" db="EMBL/GenBank/DDBJ databases">
        <title>The Acrasis kona genome and developmental transcriptomes reveal deep origins of eukaryotic multicellular pathways.</title>
        <authorList>
            <person name="Sheikh S."/>
            <person name="Fu C.-J."/>
            <person name="Brown M.W."/>
            <person name="Baldauf S.L."/>
        </authorList>
    </citation>
    <scope>NUCLEOTIDE SEQUENCE [LARGE SCALE GENOMIC DNA]</scope>
    <source>
        <strain evidence="3 5">ATCC MYA-3509</strain>
    </source>
</reference>
<evidence type="ECO:0000313" key="3">
    <source>
        <dbReference type="EMBL" id="KAL0484592.1"/>
    </source>
</evidence>
<feature type="transmembrane region" description="Helical" evidence="2">
    <location>
        <begin position="47"/>
        <end position="64"/>
    </location>
</feature>
<dbReference type="InterPro" id="IPR026749">
    <property type="entry name" value="Tmem135"/>
</dbReference>
<evidence type="ECO:0000313" key="5">
    <source>
        <dbReference type="Proteomes" id="UP001431209"/>
    </source>
</evidence>
<gene>
    <name evidence="4" type="ORF">AKO1_000472</name>
    <name evidence="3" type="ORF">AKO1_003553</name>
</gene>
<accession>A0AAW2Z461</accession>
<dbReference type="EMBL" id="JAOPGA020001055">
    <property type="protein sequence ID" value="KAL0484592.1"/>
    <property type="molecule type" value="Genomic_DNA"/>
</dbReference>
<keyword evidence="5" id="KW-1185">Reference proteome</keyword>
<dbReference type="AlphaFoldDB" id="A0AAW2Z461"/>
<evidence type="ECO:0000256" key="1">
    <source>
        <dbReference type="SAM" id="MobiDB-lite"/>
    </source>
</evidence>
<dbReference type="Pfam" id="PF02466">
    <property type="entry name" value="Tim17"/>
    <property type="match status" value="1"/>
</dbReference>
<feature type="region of interest" description="Disordered" evidence="1">
    <location>
        <begin position="256"/>
        <end position="289"/>
    </location>
</feature>
<dbReference type="Proteomes" id="UP001431209">
    <property type="component" value="Unassembled WGS sequence"/>
</dbReference>
<name>A0AAW2Z461_9EUKA</name>
<keyword evidence="2" id="KW-0472">Membrane</keyword>
<proteinExistence type="predicted"/>
<evidence type="ECO:0000256" key="2">
    <source>
        <dbReference type="SAM" id="Phobius"/>
    </source>
</evidence>
<protein>
    <submittedName>
        <fullName evidence="3">5 TM domain-containing transmembrane protein</fullName>
    </submittedName>
</protein>
<keyword evidence="2 3" id="KW-0812">Transmembrane</keyword>
<dbReference type="EMBL" id="JAOPGA020001091">
    <property type="protein sequence ID" value="KAL0484948.1"/>
    <property type="molecule type" value="Genomic_DNA"/>
</dbReference>
<dbReference type="PANTHER" id="PTHR12459:SF15">
    <property type="entry name" value="TRANSMEMBRANE PROTEIN 135"/>
    <property type="match status" value="1"/>
</dbReference>
<organism evidence="3 5">
    <name type="scientific">Acrasis kona</name>
    <dbReference type="NCBI Taxonomy" id="1008807"/>
    <lineage>
        <taxon>Eukaryota</taxon>
        <taxon>Discoba</taxon>
        <taxon>Heterolobosea</taxon>
        <taxon>Tetramitia</taxon>
        <taxon>Eutetramitia</taxon>
        <taxon>Acrasidae</taxon>
        <taxon>Acrasis</taxon>
    </lineage>
</organism>
<comment type="caution">
    <text evidence="3">The sequence shown here is derived from an EMBL/GenBank/DDBJ whole genome shotgun (WGS) entry which is preliminary data.</text>
</comment>
<evidence type="ECO:0000313" key="4">
    <source>
        <dbReference type="EMBL" id="KAL0484948.1"/>
    </source>
</evidence>
<feature type="transmembrane region" description="Helical" evidence="2">
    <location>
        <begin position="199"/>
        <end position="217"/>
    </location>
</feature>